<evidence type="ECO:0000256" key="5">
    <source>
        <dbReference type="ARBA" id="ARBA00022801"/>
    </source>
</evidence>
<dbReference type="PANTHER" id="PTHR23421">
    <property type="entry name" value="BETA-GALACTOSIDASE RELATED"/>
    <property type="match status" value="1"/>
</dbReference>
<evidence type="ECO:0000256" key="7">
    <source>
        <dbReference type="ARBA" id="ARBA00023295"/>
    </source>
</evidence>
<evidence type="ECO:0000313" key="12">
    <source>
        <dbReference type="EMBL" id="HEM68037.1"/>
    </source>
</evidence>
<dbReference type="Gene3D" id="2.60.120.260">
    <property type="entry name" value="Galactose-binding domain-like"/>
    <property type="match status" value="2"/>
</dbReference>
<dbReference type="InterPro" id="IPR018954">
    <property type="entry name" value="Betagal_dom2"/>
</dbReference>
<keyword evidence="4" id="KW-0732">Signal</keyword>
<dbReference type="Pfam" id="PF10435">
    <property type="entry name" value="BetaGal_dom2"/>
    <property type="match status" value="1"/>
</dbReference>
<keyword evidence="5" id="KW-0378">Hydrolase</keyword>
<keyword evidence="7" id="KW-0326">Glycosidase</keyword>
<evidence type="ECO:0000256" key="4">
    <source>
        <dbReference type="ARBA" id="ARBA00022729"/>
    </source>
</evidence>
<protein>
    <recommendedName>
        <fullName evidence="3">beta-galactosidase</fullName>
        <ecNumber evidence="3">3.2.1.23</ecNumber>
    </recommendedName>
</protein>
<comment type="catalytic activity">
    <reaction evidence="1">
        <text>Hydrolysis of terminal non-reducing beta-D-galactose residues in beta-D-galactosides.</text>
        <dbReference type="EC" id="3.2.1.23"/>
    </reaction>
</comment>
<dbReference type="InterPro" id="IPR025300">
    <property type="entry name" value="BetaGal_jelly_roll_dom"/>
</dbReference>
<proteinExistence type="inferred from homology"/>
<keyword evidence="6" id="KW-0325">Glycoprotein</keyword>
<evidence type="ECO:0000259" key="9">
    <source>
        <dbReference type="Pfam" id="PF01301"/>
    </source>
</evidence>
<dbReference type="InterPro" id="IPR037110">
    <property type="entry name" value="Betagal_dom2_sf"/>
</dbReference>
<dbReference type="InterPro" id="IPR031330">
    <property type="entry name" value="Gly_Hdrlase_35_cat"/>
</dbReference>
<comment type="similarity">
    <text evidence="2 8">Belongs to the glycosyl hydrolase 35 family.</text>
</comment>
<dbReference type="Gene3D" id="2.102.20.10">
    <property type="entry name" value="Beta-galactosidase, domain 2"/>
    <property type="match status" value="1"/>
</dbReference>
<evidence type="ECO:0000259" key="11">
    <source>
        <dbReference type="Pfam" id="PF13364"/>
    </source>
</evidence>
<organism evidence="12">
    <name type="scientific">Ignisphaera aggregans</name>
    <dbReference type="NCBI Taxonomy" id="334771"/>
    <lineage>
        <taxon>Archaea</taxon>
        <taxon>Thermoproteota</taxon>
        <taxon>Thermoprotei</taxon>
        <taxon>Desulfurococcales</taxon>
        <taxon>Desulfurococcaceae</taxon>
        <taxon>Ignisphaera</taxon>
    </lineage>
</organism>
<dbReference type="GO" id="GO:0004565">
    <property type="term" value="F:beta-galactosidase activity"/>
    <property type="evidence" value="ECO:0007669"/>
    <property type="project" value="UniProtKB-EC"/>
</dbReference>
<dbReference type="SUPFAM" id="SSF49785">
    <property type="entry name" value="Galactose-binding domain-like"/>
    <property type="match status" value="3"/>
</dbReference>
<name>A0A7J2U6R4_9CREN</name>
<feature type="domain" description="Beta-galactosidase jelly roll" evidence="11">
    <location>
        <begin position="927"/>
        <end position="1015"/>
    </location>
</feature>
<dbReference type="EC" id="3.2.1.23" evidence="3"/>
<dbReference type="SUPFAM" id="SSF51445">
    <property type="entry name" value="(Trans)glycosidases"/>
    <property type="match status" value="1"/>
</dbReference>
<dbReference type="InterPro" id="IPR008979">
    <property type="entry name" value="Galactose-bd-like_sf"/>
</dbReference>
<evidence type="ECO:0000256" key="3">
    <source>
        <dbReference type="ARBA" id="ARBA00012756"/>
    </source>
</evidence>
<dbReference type="SUPFAM" id="SSF51011">
    <property type="entry name" value="Glycosyl hydrolase domain"/>
    <property type="match status" value="1"/>
</dbReference>
<dbReference type="AlphaFoldDB" id="A0A7J2U6R4"/>
<sequence length="1048" mass="118624">MVIAGFAIIAVIILAVMCFAYWVISSWSGFGVGVEVTKLSRVYIDNGFLAVDGKRVFLFCGEIHYFRVPKGLWLDRLLKAKRAGLNCVASYIAWNWHEPTESVTLFGDNAPSSPYESSAFSRDLEGYIQLVKQLGMYFIARPGPYICSEWDSGGHPNWLYQKVSVLRSLDENYIGYAEKWYSTILSTIERYGLANGGPIALLQIENEYFWGDAPYLLKLYDIARRYVKNIPIITNEDWYVEGTPIINTIDDYPAPWSIQGFDNKVRSYMKTQPGMLKMFMELEGGWFSTFGGPLPTNRGSFPAEWTETLIKSAIGMGINGISIYMFHGGTNPGYYTGKYITTTYDYEAPIREWGELSKRYYAIKRVALFTKTFNELVTRTRPVDGVVKAMTRGIDVFARVADDGATIVVLRNLGESPQLTKLMYNDKIYPLYSNLRVPGRNAKIVLLNYNIANTPFKIVYTSSEPLMLLKHGSDAVLIVYGDLFEVGEIAAEAPNIVAEYLQNVEVAEAGKDRVVLRYVHENEDRVAVLRSGESRLYVVAISRERADRTWYVDEVAEPFTLISNIYFVGKADVMREAISLQLELDNNSCGSVTLISFNPISSVNIGGESVRVEHVVGYLYRFYLGRCYRGEEAAKISVDGEWRISEEPLPQNGSTIEPRTPLEKVGMLFNGHAIYRIEFDLSEDIYRSLSNRVIYISYFNDYATALLNGIPLGAQYHSIEIDASKALRPGRNTLDIVLESTGHTNDGIVYTPNGIVGEIYFDKVGEITLTNWRYAKVDMPYGKEFSLPMFLQNPRELLNALSDPKVLEKAVNTASIDMGGGLYLKTIDVKKSGNRFILDLGRVLYGNYYPRAMIFINKMYAGLYKGPMDITEYLNDGENEIAIAIEWAPQLYPTIKVYKHVITGSWRVKLYTKGLEEGWYRETYNDSKWLSTQLPVAFSNSFGRIIWIRGRFSLELSRDIIAPLKLVLNASGVRALIYVNGQFIGRYVDEGPQKEFYIPETIVKNGVNSISIMLHITSDKAYLNNISIETFKQTLLQNLTIETLRPSQ</sequence>
<reference evidence="12" key="1">
    <citation type="journal article" date="2020" name="mSystems">
        <title>Genome- and Community-Level Interaction Insights into Carbon Utilization and Element Cycling Functions of Hydrothermarchaeota in Hydrothermal Sediment.</title>
        <authorList>
            <person name="Zhou Z."/>
            <person name="Liu Y."/>
            <person name="Xu W."/>
            <person name="Pan J."/>
            <person name="Luo Z.H."/>
            <person name="Li M."/>
        </authorList>
    </citation>
    <scope>NUCLEOTIDE SEQUENCE [LARGE SCALE GENOMIC DNA]</scope>
    <source>
        <strain evidence="12">SpSt-125</strain>
    </source>
</reference>
<dbReference type="Pfam" id="PF13364">
    <property type="entry name" value="BetaGal_ABD2"/>
    <property type="match status" value="1"/>
</dbReference>
<evidence type="ECO:0000256" key="2">
    <source>
        <dbReference type="ARBA" id="ARBA00009809"/>
    </source>
</evidence>
<evidence type="ECO:0000256" key="1">
    <source>
        <dbReference type="ARBA" id="ARBA00001412"/>
    </source>
</evidence>
<dbReference type="EMBL" id="DSEU01000074">
    <property type="protein sequence ID" value="HEM68037.1"/>
    <property type="molecule type" value="Genomic_DNA"/>
</dbReference>
<feature type="domain" description="Beta-galactosidase" evidence="10">
    <location>
        <begin position="433"/>
        <end position="545"/>
    </location>
</feature>
<dbReference type="InterPro" id="IPR001944">
    <property type="entry name" value="Glycoside_Hdrlase_35"/>
</dbReference>
<evidence type="ECO:0000259" key="10">
    <source>
        <dbReference type="Pfam" id="PF10435"/>
    </source>
</evidence>
<accession>A0A7J2U6R4</accession>
<evidence type="ECO:0000256" key="8">
    <source>
        <dbReference type="RuleBase" id="RU003679"/>
    </source>
</evidence>
<dbReference type="GO" id="GO:0005975">
    <property type="term" value="P:carbohydrate metabolic process"/>
    <property type="evidence" value="ECO:0007669"/>
    <property type="project" value="InterPro"/>
</dbReference>
<comment type="caution">
    <text evidence="12">The sequence shown here is derived from an EMBL/GenBank/DDBJ whole genome shotgun (WGS) entry which is preliminary data.</text>
</comment>
<dbReference type="InterPro" id="IPR017853">
    <property type="entry name" value="GH"/>
</dbReference>
<dbReference type="Pfam" id="PF01301">
    <property type="entry name" value="Glyco_hydro_35"/>
    <property type="match status" value="1"/>
</dbReference>
<feature type="domain" description="Glycoside hydrolase 35 catalytic" evidence="9">
    <location>
        <begin position="49"/>
        <end position="366"/>
    </location>
</feature>
<dbReference type="PRINTS" id="PR00742">
    <property type="entry name" value="GLHYDRLASE35"/>
</dbReference>
<evidence type="ECO:0000256" key="6">
    <source>
        <dbReference type="ARBA" id="ARBA00023180"/>
    </source>
</evidence>
<gene>
    <name evidence="12" type="ORF">ENO26_10850</name>
</gene>
<dbReference type="Gene3D" id="3.20.20.80">
    <property type="entry name" value="Glycosidases"/>
    <property type="match status" value="1"/>
</dbReference>